<evidence type="ECO:0000256" key="1">
    <source>
        <dbReference type="SAM" id="MobiDB-lite"/>
    </source>
</evidence>
<dbReference type="GeneID" id="81125929"/>
<dbReference type="PROSITE" id="PS51257">
    <property type="entry name" value="PROKAR_LIPOPROTEIN"/>
    <property type="match status" value="1"/>
</dbReference>
<evidence type="ECO:0000313" key="2">
    <source>
        <dbReference type="EMBL" id="MFC7070205.1"/>
    </source>
</evidence>
<protein>
    <submittedName>
        <fullName evidence="2">Uncharacterized protein</fullName>
    </submittedName>
</protein>
<reference evidence="2 3" key="1">
    <citation type="journal article" date="2019" name="Int. J. Syst. Evol. Microbiol.">
        <title>The Global Catalogue of Microorganisms (GCM) 10K type strain sequencing project: providing services to taxonomists for standard genome sequencing and annotation.</title>
        <authorList>
            <consortium name="The Broad Institute Genomics Platform"/>
            <consortium name="The Broad Institute Genome Sequencing Center for Infectious Disease"/>
            <person name="Wu L."/>
            <person name="Ma J."/>
        </authorList>
    </citation>
    <scope>NUCLEOTIDE SEQUENCE [LARGE SCALE GENOMIC DNA]</scope>
    <source>
        <strain evidence="2 3">DT31</strain>
    </source>
</reference>
<feature type="compositionally biased region" description="Low complexity" evidence="1">
    <location>
        <begin position="43"/>
        <end position="59"/>
    </location>
</feature>
<dbReference type="Proteomes" id="UP001596461">
    <property type="component" value="Unassembled WGS sequence"/>
</dbReference>
<accession>A0ABD5WDJ1</accession>
<keyword evidence="3" id="KW-1185">Reference proteome</keyword>
<dbReference type="RefSeq" id="WP_284031065.1">
    <property type="nucleotide sequence ID" value="NZ_CP126154.1"/>
</dbReference>
<comment type="caution">
    <text evidence="2">The sequence shown here is derived from an EMBL/GenBank/DDBJ whole genome shotgun (WGS) entry which is preliminary data.</text>
</comment>
<dbReference type="EMBL" id="JBHTAH010000009">
    <property type="protein sequence ID" value="MFC7070205.1"/>
    <property type="molecule type" value="Genomic_DNA"/>
</dbReference>
<feature type="region of interest" description="Disordered" evidence="1">
    <location>
        <begin position="32"/>
        <end position="59"/>
    </location>
</feature>
<name>A0ABD5WDJ1_9EURY</name>
<sequence>MHSRRAVLSGAAGALAALTGCLAGGSNVRYPSGDGTPQRGTPAVASAADAGSSADAPREIAAAAPSNPALADRTRAVADEARWFAVEYPTAIATYREAVGTVARSAGVFADRETVAVEDVETLRSTVEGRVAVAREAVGGHFHAPDRLADRADYHLDVARRFARRGDHDRTREELDRLRRFAAGMAADPYVRSSLSRGPVRNRLVDRLRRGDRDPRRPLLFQLVRVGDPADGDGADGDGAGSEAAPFDRLTGYRAYAFDRPRDDRGEYPEISEAPLEERSFLAPPVTDGDRGRVVDAYRPTFVSAGRESTLLVAVHRFDLTDGRSDVGDRRPRVRQGNTVFVQRYADPERAEAAHASLLGRVSREGTVPLGDATWDRVYYDRAGDVTYALVCRAGEFLLATGADRTAWEERVDWSDRHEATWLGGA</sequence>
<organism evidence="2 3">
    <name type="scientific">Halobaculum lipolyticum</name>
    <dbReference type="NCBI Taxonomy" id="3032001"/>
    <lineage>
        <taxon>Archaea</taxon>
        <taxon>Methanobacteriati</taxon>
        <taxon>Methanobacteriota</taxon>
        <taxon>Stenosarchaea group</taxon>
        <taxon>Halobacteria</taxon>
        <taxon>Halobacteriales</taxon>
        <taxon>Haloferacaceae</taxon>
        <taxon>Halobaculum</taxon>
    </lineage>
</organism>
<gene>
    <name evidence="2" type="ORF">ACFQL9_11185</name>
</gene>
<proteinExistence type="predicted"/>
<evidence type="ECO:0000313" key="3">
    <source>
        <dbReference type="Proteomes" id="UP001596461"/>
    </source>
</evidence>
<dbReference type="AlphaFoldDB" id="A0ABD5WDJ1"/>